<dbReference type="PANTHER" id="PTHR33266:SF1">
    <property type="entry name" value="F-BOX DOMAIN-CONTAINING PROTEIN"/>
    <property type="match status" value="1"/>
</dbReference>
<gene>
    <name evidence="1" type="primary">rpoB</name>
    <name evidence="1" type="ORF">RSOLAG22IIIB_06735</name>
</gene>
<name>A0A0K6GGF0_9AGAM</name>
<evidence type="ECO:0000313" key="1">
    <source>
        <dbReference type="EMBL" id="CUA77698.1"/>
    </source>
</evidence>
<dbReference type="PANTHER" id="PTHR33266">
    <property type="entry name" value="CHROMOSOME 15, WHOLE GENOME SHOTGUN SEQUENCE"/>
    <property type="match status" value="1"/>
</dbReference>
<dbReference type="AlphaFoldDB" id="A0A0K6GGF0"/>
<evidence type="ECO:0000313" key="2">
    <source>
        <dbReference type="Proteomes" id="UP000044841"/>
    </source>
</evidence>
<organism evidence="1 2">
    <name type="scientific">Rhizoctonia solani</name>
    <dbReference type="NCBI Taxonomy" id="456999"/>
    <lineage>
        <taxon>Eukaryota</taxon>
        <taxon>Fungi</taxon>
        <taxon>Dikarya</taxon>
        <taxon>Basidiomycota</taxon>
        <taxon>Agaricomycotina</taxon>
        <taxon>Agaricomycetes</taxon>
        <taxon>Cantharellales</taxon>
        <taxon>Ceratobasidiaceae</taxon>
        <taxon>Rhizoctonia</taxon>
    </lineage>
</organism>
<proteinExistence type="predicted"/>
<accession>A0A0K6GGF0</accession>
<sequence length="780" mass="88513">MDTQFSDDIRRLQLDEMIRFKINDCRQKSEGFLDPTSLELFDYPLFLHIILSTFELEVLDIEKCGDYLVENWDFTPYMELAYSRNNFWELQYHPSLARLRKGDVKPIPFVLTGSSQSRAAFEQPYRGDLPRLFKEALDEYAESDSGLGACEKVYNRSIVVIQSSGTGKSRLVDEMGYLGFTIPINLGESRLSNGSKAYPPPDEALLDFFNSLETKSNELIQAEFAVFLSVLFDFVALKVNEIGKGREGVQLAVKWAEHIKEGQNLKTVGAHRSELYKNVIQETKKVLQFPPPPCYHPSITYSPGRRIFPPFTELPFDVFVEEGLKKLDVVSLDNVCTTDFMSHFGRPIWFAHHQQWRAQQRPRNPGKPWPEKLVSHVFYFAMEKIGAYAVPEKSIVPNLAAIGVRIGLNFNLVTQASRSMEATHVNSYMRVIYAMPEHREYMRTGSPSEPILAEGAAMHLEKRSERFMETGILEAGPRILADSCNVGLLEGDERGELCGRLLLTIAHDLVIQELPDSGESETIYHRPIPVLAFLRALFAKPHHDALLNATPVHFNVSSEGLNEPRILEEAFKNAYVSFSHFAVVNDVEALDLSQLQYSLIRGCAIQVEKGRSIDAIIPIHIGDIRDPITPETTSAICLQFQNRKNPQRCYANLPTVSNIRRPGISIMFELGEEHPSSPLVHSYHEHRPETPNREVHTDDHHYGLIAHGHGPETFNVVSVQSKSFYGTILRTGDSLYDFPRAKNERLVTYFENMRRPLQSTHTRALFSSPAPLLSDSCQSW</sequence>
<dbReference type="EMBL" id="CYGV01001856">
    <property type="protein sequence ID" value="CUA77698.1"/>
    <property type="molecule type" value="Genomic_DNA"/>
</dbReference>
<protein>
    <submittedName>
        <fullName evidence="1">Uncharacterized protein</fullName>
    </submittedName>
</protein>
<dbReference type="Proteomes" id="UP000044841">
    <property type="component" value="Unassembled WGS sequence"/>
</dbReference>
<reference evidence="1 2" key="1">
    <citation type="submission" date="2015-07" db="EMBL/GenBank/DDBJ databases">
        <authorList>
            <person name="Noorani M."/>
        </authorList>
    </citation>
    <scope>NUCLEOTIDE SEQUENCE [LARGE SCALE GENOMIC DNA]</scope>
    <source>
        <strain evidence="1">BBA 69670</strain>
    </source>
</reference>
<keyword evidence="2" id="KW-1185">Reference proteome</keyword>